<organism evidence="2 3">
    <name type="scientific">Oryza meyeriana var. granulata</name>
    <dbReference type="NCBI Taxonomy" id="110450"/>
    <lineage>
        <taxon>Eukaryota</taxon>
        <taxon>Viridiplantae</taxon>
        <taxon>Streptophyta</taxon>
        <taxon>Embryophyta</taxon>
        <taxon>Tracheophyta</taxon>
        <taxon>Spermatophyta</taxon>
        <taxon>Magnoliopsida</taxon>
        <taxon>Liliopsida</taxon>
        <taxon>Poales</taxon>
        <taxon>Poaceae</taxon>
        <taxon>BOP clade</taxon>
        <taxon>Oryzoideae</taxon>
        <taxon>Oryzeae</taxon>
        <taxon>Oryzinae</taxon>
        <taxon>Oryza</taxon>
        <taxon>Oryza meyeriana</taxon>
    </lineage>
</organism>
<keyword evidence="3" id="KW-1185">Reference proteome</keyword>
<name>A0A6G1CHT6_9ORYZ</name>
<feature type="compositionally biased region" description="Polar residues" evidence="1">
    <location>
        <begin position="54"/>
        <end position="65"/>
    </location>
</feature>
<sequence>MDKIDGGYGIAAMTTSTGLYYWRAHHLIKRQPIRLPSQNGTVRGLPWIPPPNPRSANYNPVNNVTQRDDDDADEQGVGDKGKIELSASSPATGENDDADGGLRSRQRQRRLQHGDPPWSVRGGALEPNGGDRELGSEEGTASPSG</sequence>
<dbReference type="AlphaFoldDB" id="A0A6G1CHT6"/>
<evidence type="ECO:0000256" key="1">
    <source>
        <dbReference type="SAM" id="MobiDB-lite"/>
    </source>
</evidence>
<feature type="region of interest" description="Disordered" evidence="1">
    <location>
        <begin position="36"/>
        <end position="145"/>
    </location>
</feature>
<reference evidence="2 3" key="1">
    <citation type="submission" date="2019-11" db="EMBL/GenBank/DDBJ databases">
        <title>Whole genome sequence of Oryza granulata.</title>
        <authorList>
            <person name="Li W."/>
        </authorList>
    </citation>
    <scope>NUCLEOTIDE SEQUENCE [LARGE SCALE GENOMIC DNA]</scope>
    <source>
        <strain evidence="3">cv. Menghai</strain>
        <tissue evidence="2">Leaf</tissue>
    </source>
</reference>
<evidence type="ECO:0000313" key="3">
    <source>
        <dbReference type="Proteomes" id="UP000479710"/>
    </source>
</evidence>
<dbReference type="Proteomes" id="UP000479710">
    <property type="component" value="Unassembled WGS sequence"/>
</dbReference>
<proteinExistence type="predicted"/>
<protein>
    <submittedName>
        <fullName evidence="2">Uncharacterized protein</fullName>
    </submittedName>
</protein>
<comment type="caution">
    <text evidence="2">The sequence shown here is derived from an EMBL/GenBank/DDBJ whole genome shotgun (WGS) entry which is preliminary data.</text>
</comment>
<gene>
    <name evidence="2" type="ORF">E2562_013382</name>
</gene>
<accession>A0A6G1CHT6</accession>
<evidence type="ECO:0000313" key="2">
    <source>
        <dbReference type="EMBL" id="KAF0899163.1"/>
    </source>
</evidence>
<dbReference type="EMBL" id="SPHZ02000009">
    <property type="protein sequence ID" value="KAF0899163.1"/>
    <property type="molecule type" value="Genomic_DNA"/>
</dbReference>